<evidence type="ECO:0008006" key="3">
    <source>
        <dbReference type="Google" id="ProtNLM"/>
    </source>
</evidence>
<evidence type="ECO:0000313" key="2">
    <source>
        <dbReference type="Proteomes" id="UP000031952"/>
    </source>
</evidence>
<protein>
    <recommendedName>
        <fullName evidence="3">Outer membrane protein A</fullName>
    </recommendedName>
</protein>
<reference evidence="1 2" key="1">
    <citation type="submission" date="2014-12" db="EMBL/GenBank/DDBJ databases">
        <title>Whole genome sequence of Candidatus Rickettsia asemboensis strain NMRCii isolated from cat fleas in west Kenya.</title>
        <authorList>
            <person name="Jima D."/>
            <person name="Luce-Fedrow A."/>
            <person name="Yang Y."/>
            <person name="Maina A.N."/>
            <person name="Snesrud E.C."/>
            <person name="Jarman R.G."/>
            <person name="Richards A.L."/>
            <person name="Hang J."/>
        </authorList>
    </citation>
    <scope>NUCLEOTIDE SEQUENCE [LARGE SCALE GENOMIC DNA]</scope>
    <source>
        <strain evidence="1 2">NMRCii</strain>
    </source>
</reference>
<comment type="caution">
    <text evidence="1">The sequence shown here is derived from an EMBL/GenBank/DDBJ whole genome shotgun (WGS) entry which is preliminary data.</text>
</comment>
<dbReference type="RefSeq" id="WP_041078402.1">
    <property type="nucleotide sequence ID" value="NZ_JWSW01000013.1"/>
</dbReference>
<keyword evidence="2" id="KW-1185">Reference proteome</keyword>
<gene>
    <name evidence="1" type="ORF">SB78_02495</name>
</gene>
<dbReference type="AlphaFoldDB" id="A0A0C2RDT7"/>
<sequence>MDFNGKSATAILNDGVTVTGDIDDILGGNLATLNFVGGSTVTDDVGASHAINTLNVQGDNTTQVNLQGNVMVNKLNFSNTGVVVGGGTLTATAGVQYNNLGATLAFSNPVGAYIFSSPILQAGNGNVLVDTTLTATDSSIAPAKTIQIGANFSTAALTLAVNNPNLNLLAGGNQINFESANAALVVASPVVQAVTLGSNLDGFAGGGGNVTLNGTNALTVQGGLFGTVNKLASVSTIGTVQAQGGINLSGITTLNVTGNSNFTDQTATSASATNINIGDGNGIGTYILTPNNANFNISTANMKFNKAGSILNITSNGNVTATMNGDLNPGAAASGVIQLSSTGGLLTIIGGNNLGINNGNTLNSMILAGNGDITITLAINIATPLSTGIAGNLTLTTVNGPVNFTNTTTFAVTNITGKTDFVNNAGIINLNNNGTLAAVTSTGGINGTVNVLGAGVVTINGASSATNLTINNAGVVATAAGGFTGNAAVGAGQ</sequence>
<accession>A0A0C2RDT7</accession>
<name>A0A0C2RDT7_9RICK</name>
<dbReference type="EMBL" id="JWSW01000013">
    <property type="protein sequence ID" value="KIJ88950.1"/>
    <property type="molecule type" value="Genomic_DNA"/>
</dbReference>
<dbReference type="Proteomes" id="UP000031952">
    <property type="component" value="Unassembled WGS sequence"/>
</dbReference>
<proteinExistence type="predicted"/>
<feature type="non-terminal residue" evidence="1">
    <location>
        <position position="493"/>
    </location>
</feature>
<evidence type="ECO:0000313" key="1">
    <source>
        <dbReference type="EMBL" id="KIJ88950.1"/>
    </source>
</evidence>
<organism evidence="1 2">
    <name type="scientific">Rickettsia asembonensis</name>
    <dbReference type="NCBI Taxonomy" id="1068590"/>
    <lineage>
        <taxon>Bacteria</taxon>
        <taxon>Pseudomonadati</taxon>
        <taxon>Pseudomonadota</taxon>
        <taxon>Alphaproteobacteria</taxon>
        <taxon>Rickettsiales</taxon>
        <taxon>Rickettsiaceae</taxon>
        <taxon>Rickettsieae</taxon>
        <taxon>Rickettsia</taxon>
        <taxon>spotted fever group</taxon>
    </lineage>
</organism>